<dbReference type="RefSeq" id="WP_344809473.1">
    <property type="nucleotide sequence ID" value="NZ_BAABBO010000022.1"/>
</dbReference>
<gene>
    <name evidence="1" type="ORF">GCM10022278_38500</name>
</gene>
<proteinExistence type="predicted"/>
<evidence type="ECO:0000313" key="1">
    <source>
        <dbReference type="EMBL" id="GAA3978115.1"/>
    </source>
</evidence>
<name>A0ABP7Q8U6_9GAMM</name>
<dbReference type="EMBL" id="BAABBO010000022">
    <property type="protein sequence ID" value="GAA3978115.1"/>
    <property type="molecule type" value="Genomic_DNA"/>
</dbReference>
<evidence type="ECO:0000313" key="2">
    <source>
        <dbReference type="Proteomes" id="UP001501337"/>
    </source>
</evidence>
<organism evidence="1 2">
    <name type="scientific">Allohahella marinimesophila</name>
    <dbReference type="NCBI Taxonomy" id="1054972"/>
    <lineage>
        <taxon>Bacteria</taxon>
        <taxon>Pseudomonadati</taxon>
        <taxon>Pseudomonadota</taxon>
        <taxon>Gammaproteobacteria</taxon>
        <taxon>Oceanospirillales</taxon>
        <taxon>Hahellaceae</taxon>
        <taxon>Allohahella</taxon>
    </lineage>
</organism>
<reference evidence="2" key="1">
    <citation type="journal article" date="2019" name="Int. J. Syst. Evol. Microbiol.">
        <title>The Global Catalogue of Microorganisms (GCM) 10K type strain sequencing project: providing services to taxonomists for standard genome sequencing and annotation.</title>
        <authorList>
            <consortium name="The Broad Institute Genomics Platform"/>
            <consortium name="The Broad Institute Genome Sequencing Center for Infectious Disease"/>
            <person name="Wu L."/>
            <person name="Ma J."/>
        </authorList>
    </citation>
    <scope>NUCLEOTIDE SEQUENCE [LARGE SCALE GENOMIC DNA]</scope>
    <source>
        <strain evidence="2">JCM 17555</strain>
    </source>
</reference>
<dbReference type="Proteomes" id="UP001501337">
    <property type="component" value="Unassembled WGS sequence"/>
</dbReference>
<protein>
    <submittedName>
        <fullName evidence="1">Uncharacterized protein</fullName>
    </submittedName>
</protein>
<comment type="caution">
    <text evidence="1">The sequence shown here is derived from an EMBL/GenBank/DDBJ whole genome shotgun (WGS) entry which is preliminary data.</text>
</comment>
<accession>A0ABP7Q8U6</accession>
<keyword evidence="2" id="KW-1185">Reference proteome</keyword>
<sequence length="51" mass="5432">MDDLPAVEGLPREALYSAMAEFSQCIDYAGESLSVEALALSLKADALKAEK</sequence>